<feature type="transmembrane region" description="Helical" evidence="6">
    <location>
        <begin position="285"/>
        <end position="307"/>
    </location>
</feature>
<dbReference type="KEGG" id="amic:Ami3637_02055"/>
<dbReference type="InterPro" id="IPR018076">
    <property type="entry name" value="T2SS_GspF_dom"/>
</dbReference>
<evidence type="ECO:0000313" key="9">
    <source>
        <dbReference type="Proteomes" id="UP000463883"/>
    </source>
</evidence>
<dbReference type="PANTHER" id="PTHR35007:SF2">
    <property type="entry name" value="PILUS ASSEMBLE PROTEIN"/>
    <property type="match status" value="1"/>
</dbReference>
<accession>A0A6P1MBC9</accession>
<evidence type="ECO:0000256" key="4">
    <source>
        <dbReference type="ARBA" id="ARBA00022989"/>
    </source>
</evidence>
<evidence type="ECO:0000313" key="8">
    <source>
        <dbReference type="EMBL" id="QHI71342.1"/>
    </source>
</evidence>
<dbReference type="AlphaFoldDB" id="A0A6P1MBC9"/>
<dbReference type="EMBL" id="CP047591">
    <property type="protein sequence ID" value="QHI71342.1"/>
    <property type="molecule type" value="Genomic_DNA"/>
</dbReference>
<keyword evidence="4 6" id="KW-1133">Transmembrane helix</keyword>
<dbReference type="Pfam" id="PF00482">
    <property type="entry name" value="T2SSF"/>
    <property type="match status" value="1"/>
</dbReference>
<feature type="domain" description="Type II secretion system protein GspF" evidence="7">
    <location>
        <begin position="177"/>
        <end position="302"/>
    </location>
</feature>
<gene>
    <name evidence="8" type="ORF">Ami3637_02055</name>
</gene>
<dbReference type="Proteomes" id="UP000463883">
    <property type="component" value="Chromosome"/>
</dbReference>
<dbReference type="GO" id="GO:0005886">
    <property type="term" value="C:plasma membrane"/>
    <property type="evidence" value="ECO:0007669"/>
    <property type="project" value="UniProtKB-SubCell"/>
</dbReference>
<keyword evidence="2" id="KW-1003">Cell membrane</keyword>
<evidence type="ECO:0000256" key="6">
    <source>
        <dbReference type="SAM" id="Phobius"/>
    </source>
</evidence>
<evidence type="ECO:0000256" key="3">
    <source>
        <dbReference type="ARBA" id="ARBA00022692"/>
    </source>
</evidence>
<evidence type="ECO:0000256" key="5">
    <source>
        <dbReference type="ARBA" id="ARBA00023136"/>
    </source>
</evidence>
<dbReference type="RefSeq" id="WP_162361116.1">
    <property type="nucleotide sequence ID" value="NZ_CP047591.1"/>
</dbReference>
<feature type="transmembrane region" description="Helical" evidence="6">
    <location>
        <begin position="6"/>
        <end position="24"/>
    </location>
</feature>
<keyword evidence="3 6" id="KW-0812">Transmembrane</keyword>
<evidence type="ECO:0000259" key="7">
    <source>
        <dbReference type="Pfam" id="PF00482"/>
    </source>
</evidence>
<keyword evidence="5 6" id="KW-0472">Membrane</keyword>
<feature type="transmembrane region" description="Helical" evidence="6">
    <location>
        <begin position="138"/>
        <end position="158"/>
    </location>
</feature>
<feature type="transmembrane region" description="Helical" evidence="6">
    <location>
        <begin position="113"/>
        <end position="132"/>
    </location>
</feature>
<sequence>MVYLIAVLLGTFIYCGIIIVLKPYEEQNNAIKRRLQNINSGFQRDYVHDEELCLPFSKRIMKLVFRPIIVNIKKSIGKYSTSELLFKNLKNDKLKKNIYRAGLKLELHEYQMIRIMVILGISLAFIAIALLLRQNTLHCLLSAAVGIYVGYAAIRFHLATRISKRHKAMEQQLPEVLDLISVNVEAGLGFEQAIFHVIENMEGTFIDELAVTYREMSMGRSRRDALLFLGERCEIGEVRTFTGAIVQAGELGISIKNVLRAQAAGMRQNRRNKIEERAQKISIKILLPMVLFIFPVIFIILMGPAVLKVFQQFG</sequence>
<dbReference type="PANTHER" id="PTHR35007">
    <property type="entry name" value="INTEGRAL MEMBRANE PROTEIN-RELATED"/>
    <property type="match status" value="1"/>
</dbReference>
<comment type="subcellular location">
    <subcellularLocation>
        <location evidence="1">Cell membrane</location>
        <topology evidence="1">Multi-pass membrane protein</topology>
    </subcellularLocation>
</comment>
<name>A0A6P1MBC9_9FIRM</name>
<evidence type="ECO:0000256" key="1">
    <source>
        <dbReference type="ARBA" id="ARBA00004651"/>
    </source>
</evidence>
<organism evidence="8 9">
    <name type="scientific">Aminipila terrae</name>
    <dbReference type="NCBI Taxonomy" id="2697030"/>
    <lineage>
        <taxon>Bacteria</taxon>
        <taxon>Bacillati</taxon>
        <taxon>Bacillota</taxon>
        <taxon>Clostridia</taxon>
        <taxon>Peptostreptococcales</taxon>
        <taxon>Anaerovoracaceae</taxon>
        <taxon>Aminipila</taxon>
    </lineage>
</organism>
<reference evidence="8 9" key="1">
    <citation type="submission" date="2020-01" db="EMBL/GenBank/DDBJ databases">
        <title>Genomic analysis of Aminipila sp. CBA3637.</title>
        <authorList>
            <person name="Kim Y.B."/>
            <person name="Roh S.W."/>
        </authorList>
    </citation>
    <scope>NUCLEOTIDE SEQUENCE [LARGE SCALE GENOMIC DNA]</scope>
    <source>
        <strain evidence="8 9">CBA3637</strain>
    </source>
</reference>
<keyword evidence="9" id="KW-1185">Reference proteome</keyword>
<evidence type="ECO:0000256" key="2">
    <source>
        <dbReference type="ARBA" id="ARBA00022475"/>
    </source>
</evidence>
<proteinExistence type="predicted"/>
<protein>
    <recommendedName>
        <fullName evidence="7">Type II secretion system protein GspF domain-containing protein</fullName>
    </recommendedName>
</protein>